<evidence type="ECO:0000256" key="2">
    <source>
        <dbReference type="ARBA" id="ARBA00022679"/>
    </source>
</evidence>
<dbReference type="InterPro" id="IPR001451">
    <property type="entry name" value="Hexapep"/>
</dbReference>
<dbReference type="GO" id="GO:0008374">
    <property type="term" value="F:O-acyltransferase activity"/>
    <property type="evidence" value="ECO:0007669"/>
    <property type="project" value="TreeGrafter"/>
</dbReference>
<reference evidence="4" key="3">
    <citation type="submission" date="2024-03" db="EMBL/GenBank/DDBJ databases">
        <title>The Genome Sequence of Enterococcus sp. DIV0238c.</title>
        <authorList>
            <consortium name="The Broad Institute Genomics Platform"/>
            <consortium name="The Broad Institute Microbial Omics Core"/>
            <consortium name="The Broad Institute Genomic Center for Infectious Diseases"/>
            <person name="Earl A."/>
            <person name="Manson A."/>
            <person name="Gilmore M."/>
            <person name="Schwartman J."/>
            <person name="Shea T."/>
            <person name="Abouelleil A."/>
            <person name="Cao P."/>
            <person name="Chapman S."/>
            <person name="Cusick C."/>
            <person name="Young S."/>
            <person name="Neafsey D."/>
            <person name="Nusbaum C."/>
            <person name="Birren B."/>
        </authorList>
    </citation>
    <scope>NUCLEOTIDE SEQUENCE</scope>
    <source>
        <strain evidence="4">9D6_DIV0238</strain>
    </source>
</reference>
<dbReference type="EMBL" id="NIBQ01000001">
    <property type="protein sequence ID" value="OUZ35337.1"/>
    <property type="molecule type" value="Genomic_DNA"/>
</dbReference>
<dbReference type="Pfam" id="PF00132">
    <property type="entry name" value="Hexapep"/>
    <property type="match status" value="1"/>
</dbReference>
<dbReference type="Proteomes" id="UP000196151">
    <property type="component" value="Chromosome"/>
</dbReference>
<evidence type="ECO:0000313" key="4">
    <source>
        <dbReference type="EMBL" id="WYJ92643.1"/>
    </source>
</evidence>
<evidence type="ECO:0000313" key="3">
    <source>
        <dbReference type="EMBL" id="OUZ35337.1"/>
    </source>
</evidence>
<name>A0A200JFH3_9ENTE</name>
<accession>A0A200JFH3</accession>
<sequence length="191" mass="21248">MEVISLEKRLLGKEILPDSPLFKEVHMIKENNERLIMDLNTQYRKNSEMLKYLEKITGHSIDASVTVSQPFYTDFGRHIIFGKDIFINKNVTFVDLGGITLEDNVLIGPDSRLITVNHLTDPQNRRGVAVAPIVIKRNAWICANVSILPGVTIGENAIVAADATVTRDVPKNAVVVGSPAKIVRMIDENDE</sequence>
<protein>
    <recommendedName>
        <fullName evidence="6">Acetyltransferase</fullName>
    </recommendedName>
</protein>
<keyword evidence="2" id="KW-0808">Transferase</keyword>
<dbReference type="Gene3D" id="2.160.10.10">
    <property type="entry name" value="Hexapeptide repeat proteins"/>
    <property type="match status" value="1"/>
</dbReference>
<dbReference type="InterPro" id="IPR051159">
    <property type="entry name" value="Hexapeptide_acetyltransf"/>
</dbReference>
<dbReference type="PANTHER" id="PTHR23416:SF23">
    <property type="entry name" value="ACETYLTRANSFERASE C18B11.09C-RELATED"/>
    <property type="match status" value="1"/>
</dbReference>
<dbReference type="AlphaFoldDB" id="A0A200JFH3"/>
<comment type="similarity">
    <text evidence="1">Belongs to the transferase hexapeptide repeat family.</text>
</comment>
<dbReference type="InterPro" id="IPR011004">
    <property type="entry name" value="Trimer_LpxA-like_sf"/>
</dbReference>
<proteinExistence type="inferred from homology"/>
<evidence type="ECO:0000313" key="5">
    <source>
        <dbReference type="Proteomes" id="UP000196151"/>
    </source>
</evidence>
<evidence type="ECO:0008006" key="6">
    <source>
        <dbReference type="Google" id="ProtNLM"/>
    </source>
</evidence>
<dbReference type="RefSeq" id="WP_087639951.1">
    <property type="nucleotide sequence ID" value="NZ_CP147246.1"/>
</dbReference>
<dbReference type="OrthoDB" id="9812571at2"/>
<organism evidence="3">
    <name type="scientific">Candidatus Enterococcus dunnyi</name>
    <dbReference type="NCBI Taxonomy" id="1834192"/>
    <lineage>
        <taxon>Bacteria</taxon>
        <taxon>Bacillati</taxon>
        <taxon>Bacillota</taxon>
        <taxon>Bacilli</taxon>
        <taxon>Lactobacillales</taxon>
        <taxon>Enterococcaceae</taxon>
        <taxon>Enterococcus</taxon>
    </lineage>
</organism>
<reference evidence="3" key="1">
    <citation type="submission" date="2017-05" db="EMBL/GenBank/DDBJ databases">
        <title>The Genome Sequence of Enterococcus sp. 9D6_DIV0238.</title>
        <authorList>
            <consortium name="The Broad Institute Genomics Platform"/>
            <consortium name="The Broad Institute Genomic Center for Infectious Diseases"/>
            <person name="Earl A."/>
            <person name="Manson A."/>
            <person name="Schwartman J."/>
            <person name="Gilmore M."/>
            <person name="Abouelleil A."/>
            <person name="Cao P."/>
            <person name="Chapman S."/>
            <person name="Cusick C."/>
            <person name="Shea T."/>
            <person name="Young S."/>
            <person name="Neafsey D."/>
            <person name="Nusbaum C."/>
            <person name="Birren B."/>
        </authorList>
    </citation>
    <scope>NUCLEOTIDE SEQUENCE [LARGE SCALE GENOMIC DNA]</scope>
    <source>
        <strain evidence="3">9D6_DIV0238</strain>
    </source>
</reference>
<reference evidence="4" key="2">
    <citation type="submission" date="2017-05" db="EMBL/GenBank/DDBJ databases">
        <authorList>
            <consortium name="The Broad Institute Genomics Platform"/>
            <consortium name="The Broad Institute Genomic Center for Infectious Diseases"/>
            <person name="Earl A."/>
            <person name="Manson A."/>
            <person name="Schwartman J."/>
            <person name="Gilmore M."/>
            <person name="Abouelleil A."/>
            <person name="Cao P."/>
            <person name="Chapman S."/>
            <person name="Cusick C."/>
            <person name="Shea T."/>
            <person name="Young S."/>
            <person name="Neafsey D."/>
            <person name="Nusbaum C."/>
            <person name="Birren B."/>
        </authorList>
    </citation>
    <scope>NUCLEOTIDE SEQUENCE</scope>
    <source>
        <strain evidence="4">9D6_DIV0238</strain>
    </source>
</reference>
<evidence type="ECO:0000256" key="1">
    <source>
        <dbReference type="ARBA" id="ARBA00007274"/>
    </source>
</evidence>
<dbReference type="SUPFAM" id="SSF51161">
    <property type="entry name" value="Trimeric LpxA-like enzymes"/>
    <property type="match status" value="1"/>
</dbReference>
<keyword evidence="5" id="KW-1185">Reference proteome</keyword>
<dbReference type="PANTHER" id="PTHR23416">
    <property type="entry name" value="SIALIC ACID SYNTHASE-RELATED"/>
    <property type="match status" value="1"/>
</dbReference>
<gene>
    <name evidence="4" type="ORF">A5889_000122</name>
    <name evidence="3" type="ORF">A5889_000813</name>
</gene>
<dbReference type="EMBL" id="CP147246">
    <property type="protein sequence ID" value="WYJ92643.1"/>
    <property type="molecule type" value="Genomic_DNA"/>
</dbReference>